<reference evidence="1" key="1">
    <citation type="journal article" date="2002" name="Plant Sci.">
        <title>Identification of genes associated with perianth senescence in daffodil (Narcissus pseudonarcissus L. 'Dutch Master').</title>
        <authorList>
            <person name="Hunter D.A."/>
            <person name="Steele B.C."/>
            <person name="Reid M.S."/>
        </authorList>
    </citation>
    <scope>NUCLEOTIDE SEQUENCE</scope>
    <source>
        <tissue evidence="1">4-day old flower tepal</tissue>
    </source>
</reference>
<organism evidence="1">
    <name type="scientific">Narcissus pseudonarcissus</name>
    <name type="common">Daffodil</name>
    <dbReference type="NCBI Taxonomy" id="39639"/>
    <lineage>
        <taxon>Eukaryota</taxon>
        <taxon>Viridiplantae</taxon>
        <taxon>Streptophyta</taxon>
        <taxon>Embryophyta</taxon>
        <taxon>Tracheophyta</taxon>
        <taxon>Spermatophyta</taxon>
        <taxon>Magnoliopsida</taxon>
        <taxon>Liliopsida</taxon>
        <taxon>Asparagales</taxon>
        <taxon>Amaryllidaceae</taxon>
        <taxon>Amaryllidoideae</taxon>
        <taxon>Narcissus</taxon>
    </lineage>
</organism>
<feature type="non-terminal residue" evidence="1">
    <location>
        <position position="62"/>
    </location>
</feature>
<name>Q8VWS8_NARPS</name>
<evidence type="ECO:0000313" key="1">
    <source>
        <dbReference type="EMBL" id="AAL69382.1"/>
    </source>
</evidence>
<accession>Q8VWS8</accession>
<dbReference type="EMBL" id="AF462219">
    <property type="protein sequence ID" value="AAL69382.1"/>
    <property type="molecule type" value="mRNA"/>
</dbReference>
<dbReference type="AlphaFoldDB" id="Q8VWS8"/>
<feature type="non-terminal residue" evidence="1">
    <location>
        <position position="1"/>
    </location>
</feature>
<protein>
    <submittedName>
        <fullName evidence="1">Uncharacterized protein</fullName>
    </submittedName>
</protein>
<sequence length="62" mass="7007">LDTRIPSQVSHVIDVSPTTDYNSRSWLFPTHNFTLANFWSPLLVEAEEADPLGDPFNGLYTL</sequence>
<proteinExistence type="evidence at transcript level"/>